<reference evidence="4" key="2">
    <citation type="journal article" date="2014" name="PLoS Genet.">
        <title>Signature gene expression reveals novel clues to the molecular mechanisms of dimorphic transition in Penicillium marneffei.</title>
        <authorList>
            <person name="Yang E."/>
            <person name="Wang G."/>
            <person name="Cai J."/>
            <person name="Woo P.C."/>
            <person name="Lau S.K."/>
            <person name="Yuen K.-Y."/>
            <person name="Chow W.-N."/>
            <person name="Lin X."/>
        </authorList>
    </citation>
    <scope>NUCLEOTIDE SEQUENCE</scope>
    <source>
        <strain evidence="4">PM1</strain>
    </source>
</reference>
<feature type="domain" description="Nephrocystin 3-like N-terminal" evidence="3">
    <location>
        <begin position="268"/>
        <end position="417"/>
    </location>
</feature>
<keyword evidence="1" id="KW-0677">Repeat</keyword>
<dbReference type="InterPro" id="IPR031350">
    <property type="entry name" value="Goodbye_dom"/>
</dbReference>
<comment type="caution">
    <text evidence="4">The sequence shown here is derived from an EMBL/GenBank/DDBJ whole genome shotgun (WGS) entry which is preliminary data.</text>
</comment>
<accession>A0A093VYT8</accession>
<evidence type="ECO:0000313" key="4">
    <source>
        <dbReference type="EMBL" id="KFX51786.1"/>
    </source>
</evidence>
<dbReference type="Gene3D" id="3.40.50.300">
    <property type="entry name" value="P-loop containing nucleotide triphosphate hydrolases"/>
    <property type="match status" value="1"/>
</dbReference>
<dbReference type="InterPro" id="IPR011990">
    <property type="entry name" value="TPR-like_helical_dom_sf"/>
</dbReference>
<sequence>MTRLTSGSPNEKLSILWRSACDDYAKETGIVIVDEGFPRILNPEDLSRQLDAENGHFQDFRTKRQSLWHVMQIVLSPFENWGDLIVNAVSAAFPPASCIMGAMMLLIRSARKVSESFDMLTDLFRKLGNFALRLESYKGVPLNEGMKTIIVGVLVNFLRVCAASQKLLNRGSLRARVMKLAKNMFVEDTSISSLLGELEELTSQEHKMVSAHGLDLTHQALRNTEKLLERDDERNDRERLGQLKKALDPVSASGRVFSSINETRMPGSGSWVENGIRSWWQGSESLLWIHGGPGVGKSYLSSKIINDLSKAETSTGSGPIVASFFFKNNDVDLRSLNKALRTLAWQVAVQRPSFAEHAEEFCLKEDPANSYVVWKKLLFEYFESSPDAGPCCFVIDGIDEADPEEQEILFSLLENTHLGEDETSSTTPFRVVLLGRDSIRGILEEHCLDWIAEIEIDNNQSKDDLQRYVSQKLQKTKIFRDSADLRDEVIRDICAQAEGLWEWANLVIKSVLRCRTKEQIRKVIRTIPRGISAMLHAELHRLGKELSSLDAMLDDLPEDILDEEGATEKAIPTRTQQLNMLISFVTCAQKPLTVYELSLILEVVLEEEFLNLEDDLRKVYSSLFSLRPGDVDIENGVEKTTVIVTLRHSSFYEFFSASVTVGPIHVDSDQAEALFVYVLLHVLSKSESPYSQRSLWKINNYAQKFLGVHLSNADPEKATNRKEIARLLGDLLTDEPTFNPDHWLIETYYISNHARYIPYPSSSPTEVARYWWDTQVQDTANERADLVFKWLTPDLKQLLQDCARSSEVASDKCTFTVVFSRLAESFSRLWLVAKDIEADDGLSGTLCTMLLVYHQMAGTKLCTSEEKTVGLYLLPESRQILEIAEMQCLERTPIWHAKLAQALLHHYKYSAALEQFQLALDENHKNPILGKQAITVIHRDMARSCADVGRYKEALEHSNLAGSLQKDSMIINYEISKLLNTAQVEYYAGMTDQALSTVDEAWEAFVAQEREDHRDWNTFSSFFSILLELHQTQRIRPVFEFALSDLHGMESPENEMDRFIDSLGGVFPRTRLLYRVLHYVLMPDDGKYTDILVSIVDRLNAPSWKRKGGDEKPKYFLASLMFEHGLVSSGIQVWHDVAFLAIEPEDTYSKEIQLQSWSRLAAVCLHHPDSPLCEGAPVVLDESAESGDICLFVSSFLREHGDIPNARKALCGRVKRITDQLSDENNMITEGSFAGLFMTFLIAVDSDEDLNGALYLLKVEYEARRKWNKNRRTLEAMGVSHNNGAISGQQGDSENLSQVQSANNEVKEAVGEASEEEVRHILDLLNECAHCKCHFGPICHWYFCRSCPLMMLCRSCYCKIQSAISNPDTANNIRGICDPQHEFYSTGPPLRPDELVPEGMMVLQSADGKRQTIKVKEWLGKLSEKWGTADFEFEGGLSSWCMKVLPEPQRSRWATFFKT</sequence>
<organism evidence="4">
    <name type="scientific">Talaromyces marneffei PM1</name>
    <dbReference type="NCBI Taxonomy" id="1077442"/>
    <lineage>
        <taxon>Eukaryota</taxon>
        <taxon>Fungi</taxon>
        <taxon>Dikarya</taxon>
        <taxon>Ascomycota</taxon>
        <taxon>Pezizomycotina</taxon>
        <taxon>Eurotiomycetes</taxon>
        <taxon>Eurotiomycetidae</taxon>
        <taxon>Eurotiales</taxon>
        <taxon>Trichocomaceae</taxon>
        <taxon>Talaromyces</taxon>
        <taxon>Talaromyces sect. Talaromyces</taxon>
    </lineage>
</organism>
<dbReference type="PANTHER" id="PTHR10039">
    <property type="entry name" value="AMELOGENIN"/>
    <property type="match status" value="1"/>
</dbReference>
<dbReference type="Gene3D" id="1.25.40.10">
    <property type="entry name" value="Tetratricopeptide repeat domain"/>
    <property type="match status" value="1"/>
</dbReference>
<dbReference type="Pfam" id="PF24883">
    <property type="entry name" value="NPHP3_N"/>
    <property type="match status" value="1"/>
</dbReference>
<dbReference type="InterPro" id="IPR027417">
    <property type="entry name" value="P-loop_NTPase"/>
</dbReference>
<dbReference type="SUPFAM" id="SSF48452">
    <property type="entry name" value="TPR-like"/>
    <property type="match status" value="1"/>
</dbReference>
<dbReference type="eggNOG" id="ENOG502QRJZ">
    <property type="taxonomic scope" value="Eukaryota"/>
</dbReference>
<evidence type="ECO:0000259" key="3">
    <source>
        <dbReference type="Pfam" id="PF24883"/>
    </source>
</evidence>
<dbReference type="HOGENOM" id="CLU_253650_0_0_1"/>
<dbReference type="EMBL" id="JPOX01000004">
    <property type="protein sequence ID" value="KFX51786.1"/>
    <property type="molecule type" value="Genomic_DNA"/>
</dbReference>
<protein>
    <submittedName>
        <fullName evidence="4">Vegetative incompatibility protein HET-E-1</fullName>
    </submittedName>
</protein>
<evidence type="ECO:0000256" key="1">
    <source>
        <dbReference type="ARBA" id="ARBA00022737"/>
    </source>
</evidence>
<dbReference type="Pfam" id="PF17109">
    <property type="entry name" value="Goodbye"/>
    <property type="match status" value="1"/>
</dbReference>
<name>A0A093VYT8_TALMA</name>
<dbReference type="PANTHER" id="PTHR10039:SF17">
    <property type="entry name" value="FUNGAL STAND N-TERMINAL GOODBYE DOMAIN-CONTAINING PROTEIN-RELATED"/>
    <property type="match status" value="1"/>
</dbReference>
<dbReference type="InterPro" id="IPR056884">
    <property type="entry name" value="NPHP3-like_N"/>
</dbReference>
<evidence type="ECO:0000259" key="2">
    <source>
        <dbReference type="Pfam" id="PF17109"/>
    </source>
</evidence>
<gene>
    <name evidence="4" type="ORF">GQ26_0041810</name>
</gene>
<feature type="domain" description="Fungal STAND N-terminal Goodbye" evidence="2">
    <location>
        <begin position="17"/>
        <end position="137"/>
    </location>
</feature>
<proteinExistence type="predicted"/>
<dbReference type="SUPFAM" id="SSF52540">
    <property type="entry name" value="P-loop containing nucleoside triphosphate hydrolases"/>
    <property type="match status" value="1"/>
</dbReference>
<reference key="1">
    <citation type="journal article" date="2014" name="PLoS Genet.">
        <title>Signature Gene Expression Reveals Novel Clues to the Molecular Mechanisms of Dimorphic Transition in Penicillium marneffei.</title>
        <authorList>
            <person name="Yang E."/>
            <person name="Wang G."/>
            <person name="Cai J."/>
            <person name="Woo P.C."/>
            <person name="Lau S.K."/>
            <person name="Yuen K.-Y."/>
            <person name="Chow W.-N."/>
            <person name="Lin X."/>
        </authorList>
    </citation>
    <scope>NUCLEOTIDE SEQUENCE [LARGE SCALE GENOMIC DNA]</scope>
    <source>
        <strain>PM1</strain>
    </source>
</reference>